<dbReference type="PROSITE" id="PS50975">
    <property type="entry name" value="ATP_GRASP"/>
    <property type="match status" value="1"/>
</dbReference>
<dbReference type="SUPFAM" id="SSF56059">
    <property type="entry name" value="Glutathione synthetase ATP-binding domain-like"/>
    <property type="match status" value="1"/>
</dbReference>
<name>A0A5C5X7E6_9PLAN</name>
<dbReference type="EC" id="6.3.2.-" evidence="3"/>
<dbReference type="GO" id="GO:0009432">
    <property type="term" value="P:SOS response"/>
    <property type="evidence" value="ECO:0007669"/>
    <property type="project" value="TreeGrafter"/>
</dbReference>
<dbReference type="InterPro" id="IPR025839">
    <property type="entry name" value="RLAN_dom"/>
</dbReference>
<dbReference type="Pfam" id="PF08443">
    <property type="entry name" value="RimK"/>
    <property type="match status" value="1"/>
</dbReference>
<dbReference type="Proteomes" id="UP000317243">
    <property type="component" value="Unassembled WGS sequence"/>
</dbReference>
<dbReference type="InterPro" id="IPR011761">
    <property type="entry name" value="ATP-grasp"/>
</dbReference>
<keyword evidence="1" id="KW-0067">ATP-binding</keyword>
<dbReference type="PANTHER" id="PTHR21621:SF0">
    <property type="entry name" value="BETA-CITRYLGLUTAMATE SYNTHASE B-RELATED"/>
    <property type="match status" value="1"/>
</dbReference>
<dbReference type="GO" id="GO:0046872">
    <property type="term" value="F:metal ion binding"/>
    <property type="evidence" value="ECO:0007669"/>
    <property type="project" value="InterPro"/>
</dbReference>
<dbReference type="PANTHER" id="PTHR21621">
    <property type="entry name" value="RIBOSOMAL PROTEIN S6 MODIFICATION PROTEIN"/>
    <property type="match status" value="1"/>
</dbReference>
<evidence type="ECO:0000256" key="1">
    <source>
        <dbReference type="PROSITE-ProRule" id="PRU00409"/>
    </source>
</evidence>
<evidence type="ECO:0000313" key="3">
    <source>
        <dbReference type="EMBL" id="TWT58271.1"/>
    </source>
</evidence>
<dbReference type="EMBL" id="SIHI01000001">
    <property type="protein sequence ID" value="TWT58271.1"/>
    <property type="molecule type" value="Genomic_DNA"/>
</dbReference>
<organism evidence="3 4">
    <name type="scientific">Thalassoglobus neptunius</name>
    <dbReference type="NCBI Taxonomy" id="1938619"/>
    <lineage>
        <taxon>Bacteria</taxon>
        <taxon>Pseudomonadati</taxon>
        <taxon>Planctomycetota</taxon>
        <taxon>Planctomycetia</taxon>
        <taxon>Planctomycetales</taxon>
        <taxon>Planctomycetaceae</taxon>
        <taxon>Thalassoglobus</taxon>
    </lineage>
</organism>
<dbReference type="Pfam" id="PF14401">
    <property type="entry name" value="RLAN"/>
    <property type="match status" value="1"/>
</dbReference>
<feature type="domain" description="ATP-grasp" evidence="2">
    <location>
        <begin position="287"/>
        <end position="477"/>
    </location>
</feature>
<sequence>MPTLIVSDSSKQIELDLPNVESVDAWAYLTNPEFAERRNVKLFNLCESLKYQSTGYYVSLLAEARGHKPVPGVIALQDLKSPSMIRYVGDELNDLIQKSLAPLQSDQFELSVYFGANLAKRYDRLARHMFNMFQVPLLRFRFVKNKTWQIRRVKALGTGDIPESHREFVAAAAAKHFSRSSAIQNKRKRLRYDIAILHDPEEGENSPSDDAALKKFVKAAESVGLAAELITRDQSASLLEYDGLFIRQTTAVNHFTYRLARKAASEGLVVIDDPVSIARFTNKVFLAELLTRHKIPTPETLVVHRDNVHEIAARLDFPCVLKKPDSSFSQGVVKVTNQQELDQRLEEFLAESEMIVAQKFMPTTFDWRVGILDQRPIFACQYFMAPGHWQIIRQESNGRGRYGKSKTVPVELAPRKAIQMALKAANLIGDGLYGVDVKESDGQFILIELNDNPNINSGYEDEVLRDDLYRRIMESFLRRIEQAKAKTN</sequence>
<evidence type="ECO:0000259" key="2">
    <source>
        <dbReference type="PROSITE" id="PS50975"/>
    </source>
</evidence>
<dbReference type="GO" id="GO:0005524">
    <property type="term" value="F:ATP binding"/>
    <property type="evidence" value="ECO:0007669"/>
    <property type="project" value="UniProtKB-UniRule"/>
</dbReference>
<reference evidence="3 4" key="1">
    <citation type="submission" date="2019-02" db="EMBL/GenBank/DDBJ databases">
        <title>Deep-cultivation of Planctomycetes and their phenomic and genomic characterization uncovers novel biology.</title>
        <authorList>
            <person name="Wiegand S."/>
            <person name="Jogler M."/>
            <person name="Boedeker C."/>
            <person name="Pinto D."/>
            <person name="Vollmers J."/>
            <person name="Rivas-Marin E."/>
            <person name="Kohn T."/>
            <person name="Peeters S.H."/>
            <person name="Heuer A."/>
            <person name="Rast P."/>
            <person name="Oberbeckmann S."/>
            <person name="Bunk B."/>
            <person name="Jeske O."/>
            <person name="Meyerdierks A."/>
            <person name="Storesund J.E."/>
            <person name="Kallscheuer N."/>
            <person name="Luecker S."/>
            <person name="Lage O.M."/>
            <person name="Pohl T."/>
            <person name="Merkel B.J."/>
            <person name="Hornburger P."/>
            <person name="Mueller R.-W."/>
            <person name="Bruemmer F."/>
            <person name="Labrenz M."/>
            <person name="Spormann A.M."/>
            <person name="Op Den Camp H."/>
            <person name="Overmann J."/>
            <person name="Amann R."/>
            <person name="Jetten M.S.M."/>
            <person name="Mascher T."/>
            <person name="Medema M.H."/>
            <person name="Devos D.P."/>
            <person name="Kaster A.-K."/>
            <person name="Ovreas L."/>
            <person name="Rohde M."/>
            <person name="Galperin M.Y."/>
            <person name="Jogler C."/>
        </authorList>
    </citation>
    <scope>NUCLEOTIDE SEQUENCE [LARGE SCALE GENOMIC DNA]</scope>
    <source>
        <strain evidence="3 4">KOR42</strain>
    </source>
</reference>
<dbReference type="InterPro" id="IPR013815">
    <property type="entry name" value="ATP_grasp_subdomain_1"/>
</dbReference>
<proteinExistence type="predicted"/>
<keyword evidence="4" id="KW-1185">Reference proteome</keyword>
<dbReference type="OrthoDB" id="9800957at2"/>
<accession>A0A5C5X7E6</accession>
<dbReference type="RefSeq" id="WP_146508538.1">
    <property type="nucleotide sequence ID" value="NZ_SIHI01000001.1"/>
</dbReference>
<dbReference type="GO" id="GO:0018169">
    <property type="term" value="F:ribosomal S6-glutamic acid ligase activity"/>
    <property type="evidence" value="ECO:0007669"/>
    <property type="project" value="TreeGrafter"/>
</dbReference>
<dbReference type="AlphaFoldDB" id="A0A5C5X7E6"/>
<dbReference type="Gene3D" id="3.30.470.20">
    <property type="entry name" value="ATP-grasp fold, B domain"/>
    <property type="match status" value="1"/>
</dbReference>
<protein>
    <submittedName>
        <fullName evidence="3">Alpha-aminoadipate--LysW ligase LysX</fullName>
        <ecNumber evidence="3">6.3.2.-</ecNumber>
    </submittedName>
</protein>
<dbReference type="GO" id="GO:0005737">
    <property type="term" value="C:cytoplasm"/>
    <property type="evidence" value="ECO:0007669"/>
    <property type="project" value="TreeGrafter"/>
</dbReference>
<keyword evidence="3" id="KW-0436">Ligase</keyword>
<gene>
    <name evidence="3" type="primary">lysX</name>
    <name evidence="3" type="ORF">KOR42_16440</name>
</gene>
<comment type="caution">
    <text evidence="3">The sequence shown here is derived from an EMBL/GenBank/DDBJ whole genome shotgun (WGS) entry which is preliminary data.</text>
</comment>
<evidence type="ECO:0000313" key="4">
    <source>
        <dbReference type="Proteomes" id="UP000317243"/>
    </source>
</evidence>
<keyword evidence="1" id="KW-0547">Nucleotide-binding</keyword>
<dbReference type="InterPro" id="IPR013651">
    <property type="entry name" value="ATP-grasp_RimK-type"/>
</dbReference>
<dbReference type="Gene3D" id="3.30.1490.20">
    <property type="entry name" value="ATP-grasp fold, A domain"/>
    <property type="match status" value="1"/>
</dbReference>